<comment type="caution">
    <text evidence="7">The sequence shown here is derived from an EMBL/GenBank/DDBJ whole genome shotgun (WGS) entry which is preliminary data.</text>
</comment>
<keyword evidence="8" id="KW-1185">Reference proteome</keyword>
<evidence type="ECO:0000256" key="3">
    <source>
        <dbReference type="ARBA" id="ARBA00023125"/>
    </source>
</evidence>
<name>A0AAP0F5N0_9MAGN</name>
<organism evidence="7 8">
    <name type="scientific">Stephania cephalantha</name>
    <dbReference type="NCBI Taxonomy" id="152367"/>
    <lineage>
        <taxon>Eukaryota</taxon>
        <taxon>Viridiplantae</taxon>
        <taxon>Streptophyta</taxon>
        <taxon>Embryophyta</taxon>
        <taxon>Tracheophyta</taxon>
        <taxon>Spermatophyta</taxon>
        <taxon>Magnoliopsida</taxon>
        <taxon>Ranunculales</taxon>
        <taxon>Menispermaceae</taxon>
        <taxon>Menispermoideae</taxon>
        <taxon>Cissampelideae</taxon>
        <taxon>Stephania</taxon>
    </lineage>
</organism>
<keyword evidence="3" id="KW-0238">DNA-binding</keyword>
<dbReference type="PROSITE" id="PS51005">
    <property type="entry name" value="NAC"/>
    <property type="match status" value="1"/>
</dbReference>
<accession>A0AAP0F5N0</accession>
<dbReference type="GO" id="GO:0005634">
    <property type="term" value="C:nucleus"/>
    <property type="evidence" value="ECO:0007669"/>
    <property type="project" value="UniProtKB-SubCell"/>
</dbReference>
<sequence>MHGRLGYVGDRIIVISCTNISSNIHAVLYARKRAKAWCFFSKRIKKYEKGLRPSRTVEDKHGCWKATGGEKKLKDKNGNLLGKKQTLTYNEGKKNSIKTNWIMQEFILTSDDKKFDDFALYKIYQRNTKIKATATSFQEGMGLTDNLPLQLPYNFPSLGTQQLGNDNHNQAEFNMPIMADTRSEFYHNSNININPPGQFDDINYSYPPPLSSSIAMFNDSTLISHQQAMTALLSPFEQAMAPFTNQEIGYI</sequence>
<proteinExistence type="predicted"/>
<dbReference type="SUPFAM" id="SSF101941">
    <property type="entry name" value="NAC domain"/>
    <property type="match status" value="1"/>
</dbReference>
<dbReference type="InterPro" id="IPR003441">
    <property type="entry name" value="NAC-dom"/>
</dbReference>
<evidence type="ECO:0000256" key="5">
    <source>
        <dbReference type="ARBA" id="ARBA00023242"/>
    </source>
</evidence>
<reference evidence="7 8" key="1">
    <citation type="submission" date="2024-01" db="EMBL/GenBank/DDBJ databases">
        <title>Genome assemblies of Stephania.</title>
        <authorList>
            <person name="Yang L."/>
        </authorList>
    </citation>
    <scope>NUCLEOTIDE SEQUENCE [LARGE SCALE GENOMIC DNA]</scope>
    <source>
        <strain evidence="7">JXDWG</strain>
        <tissue evidence="7">Leaf</tissue>
    </source>
</reference>
<dbReference type="PANTHER" id="PTHR31989">
    <property type="entry name" value="NAC DOMAIN-CONTAINING PROTEIN 82-RELATED"/>
    <property type="match status" value="1"/>
</dbReference>
<comment type="subcellular location">
    <subcellularLocation>
        <location evidence="1">Nucleus</location>
    </subcellularLocation>
</comment>
<evidence type="ECO:0000313" key="8">
    <source>
        <dbReference type="Proteomes" id="UP001419268"/>
    </source>
</evidence>
<dbReference type="GO" id="GO:0003677">
    <property type="term" value="F:DNA binding"/>
    <property type="evidence" value="ECO:0007669"/>
    <property type="project" value="UniProtKB-KW"/>
</dbReference>
<dbReference type="AlphaFoldDB" id="A0AAP0F5N0"/>
<evidence type="ECO:0000256" key="1">
    <source>
        <dbReference type="ARBA" id="ARBA00004123"/>
    </source>
</evidence>
<keyword evidence="5" id="KW-0539">Nucleus</keyword>
<dbReference type="GO" id="GO:0006355">
    <property type="term" value="P:regulation of DNA-templated transcription"/>
    <property type="evidence" value="ECO:0007669"/>
    <property type="project" value="InterPro"/>
</dbReference>
<gene>
    <name evidence="7" type="ORF">Scep_022050</name>
</gene>
<dbReference type="Proteomes" id="UP001419268">
    <property type="component" value="Unassembled WGS sequence"/>
</dbReference>
<evidence type="ECO:0000256" key="4">
    <source>
        <dbReference type="ARBA" id="ARBA00023163"/>
    </source>
</evidence>
<evidence type="ECO:0000259" key="6">
    <source>
        <dbReference type="PROSITE" id="PS51005"/>
    </source>
</evidence>
<dbReference type="Pfam" id="PF02365">
    <property type="entry name" value="NAM"/>
    <property type="match status" value="1"/>
</dbReference>
<dbReference type="EMBL" id="JBBNAG010000009">
    <property type="protein sequence ID" value="KAK9105206.1"/>
    <property type="molecule type" value="Genomic_DNA"/>
</dbReference>
<evidence type="ECO:0000313" key="7">
    <source>
        <dbReference type="EMBL" id="KAK9105206.1"/>
    </source>
</evidence>
<dbReference type="Gene3D" id="2.170.150.80">
    <property type="entry name" value="NAC domain"/>
    <property type="match status" value="1"/>
</dbReference>
<protein>
    <recommendedName>
        <fullName evidence="6">NAC domain-containing protein</fullName>
    </recommendedName>
</protein>
<evidence type="ECO:0000256" key="2">
    <source>
        <dbReference type="ARBA" id="ARBA00023015"/>
    </source>
</evidence>
<keyword evidence="4" id="KW-0804">Transcription</keyword>
<feature type="domain" description="NAC" evidence="6">
    <location>
        <begin position="1"/>
        <end position="126"/>
    </location>
</feature>
<dbReference type="InterPro" id="IPR036093">
    <property type="entry name" value="NAC_dom_sf"/>
</dbReference>
<keyword evidence="2" id="KW-0805">Transcription regulation</keyword>